<dbReference type="EMBL" id="BSXG01000248">
    <property type="protein sequence ID" value="GME34265.1"/>
    <property type="molecule type" value="Genomic_DNA"/>
</dbReference>
<protein>
    <submittedName>
        <fullName evidence="1">S-2-hydroxy-acid oxidase</fullName>
    </submittedName>
</protein>
<organism evidence="1 2">
    <name type="scientific">Neofusicoccum parvum</name>
    <dbReference type="NCBI Taxonomy" id="310453"/>
    <lineage>
        <taxon>Eukaryota</taxon>
        <taxon>Fungi</taxon>
        <taxon>Dikarya</taxon>
        <taxon>Ascomycota</taxon>
        <taxon>Pezizomycotina</taxon>
        <taxon>Dothideomycetes</taxon>
        <taxon>Dothideomycetes incertae sedis</taxon>
        <taxon>Botryosphaeriales</taxon>
        <taxon>Botryosphaeriaceae</taxon>
        <taxon>Neofusicoccum</taxon>
    </lineage>
</organism>
<dbReference type="Proteomes" id="UP001165186">
    <property type="component" value="Unassembled WGS sequence"/>
</dbReference>
<evidence type="ECO:0000313" key="1">
    <source>
        <dbReference type="EMBL" id="GME34265.1"/>
    </source>
</evidence>
<sequence length="399" mass="43301">MVDSGNNESGINDDPITVVEVREIAKKKMPSNVWDFYISGADEQKSVKRNEEAFDRLFILPRVMRDVTTVDIGTTLFGARYPIPVGIAPSAMQKLAGGNGEVDMARAASSMQLNMTLSSQSTTSLEDVMQVRGFGDRPPFWFQIYLTRDLSKSLPLIKRAEAAGYEALVVTVDTPVLGNRINERKTPLVLPASLRLANIESPTDMPKLRKPTFNRLLMDARTAEQAQDIIASAGGSMHSAALTWTSTLSFLRSATKMKVILKGIMTPEDALLAVQHGADAIVVSNHGGRQLDCVTSTIEALPDIAKAVAGRIPVIVDGGFLRGSDAFKALALGADFILVGRAVLWGLAFDGQRGVQTVMNILERELSRTMALAGVTSIKEIDRRMVAIEREGKFGVARL</sequence>
<reference evidence="1" key="1">
    <citation type="submission" date="2024-09" db="EMBL/GenBank/DDBJ databases">
        <title>Draft Genome Sequences of Neofusicoccum parvum.</title>
        <authorList>
            <person name="Ashida A."/>
            <person name="Camagna M."/>
            <person name="Tanaka A."/>
            <person name="Takemoto D."/>
        </authorList>
    </citation>
    <scope>NUCLEOTIDE SEQUENCE</scope>
    <source>
        <strain evidence="1">PPO83</strain>
    </source>
</reference>
<gene>
    <name evidence="1" type="primary">g2834</name>
    <name evidence="1" type="ORF">NpPPO83_00002834</name>
</gene>
<comment type="caution">
    <text evidence="1">The sequence shown here is derived from an EMBL/GenBank/DDBJ whole genome shotgun (WGS) entry which is preliminary data.</text>
</comment>
<proteinExistence type="predicted"/>
<accession>A0ACB5SC45</accession>
<evidence type="ECO:0000313" key="2">
    <source>
        <dbReference type="Proteomes" id="UP001165186"/>
    </source>
</evidence>
<keyword evidence="2" id="KW-1185">Reference proteome</keyword>
<name>A0ACB5SC45_9PEZI</name>